<evidence type="ECO:0000313" key="1">
    <source>
        <dbReference type="EMBL" id="MCW3789556.1"/>
    </source>
</evidence>
<proteinExistence type="predicted"/>
<dbReference type="Gene3D" id="1.20.1440.30">
    <property type="entry name" value="Biosynthetic Protein domain"/>
    <property type="match status" value="1"/>
</dbReference>
<organism evidence="1 2">
    <name type="scientific">Plebeiibacterium sediminum</name>
    <dbReference type="NCBI Taxonomy" id="2992112"/>
    <lineage>
        <taxon>Bacteria</taxon>
        <taxon>Pseudomonadati</taxon>
        <taxon>Bacteroidota</taxon>
        <taxon>Bacteroidia</taxon>
        <taxon>Marinilabiliales</taxon>
        <taxon>Marinilabiliaceae</taxon>
        <taxon>Plebeiibacterium</taxon>
    </lineage>
</organism>
<evidence type="ECO:0000313" key="2">
    <source>
        <dbReference type="Proteomes" id="UP001209229"/>
    </source>
</evidence>
<dbReference type="CDD" id="cd14728">
    <property type="entry name" value="Ere-like"/>
    <property type="match status" value="1"/>
</dbReference>
<protein>
    <submittedName>
        <fullName evidence="1">Erythromycin esterase family protein</fullName>
    </submittedName>
</protein>
<dbReference type="AlphaFoldDB" id="A0AAE3SHL3"/>
<dbReference type="InterPro" id="IPR052036">
    <property type="entry name" value="Hydrolase/PRTase-associated"/>
</dbReference>
<sequence length="413" mass="47444">MFLIKRIKAILLLVLLTVGIKSTNSQSIAVPIVDSDYVHATFEELDFFRNEIKNVKVVALGEASHMSGNTMVAKTKMVKYLHKQCGFDTLAFESPMYEMAILNNMLQKGTLTAKDFFGNISGVWNIEEMDELFNYIVETQKTNRPLTCVGFDSNCFRNFGIGAIEENFKAFVQRLIPSPNEQLDSTVYSALHRVVMGAYSFKKAAIADTLLLYDTFNDLRIRLKDVKQDVDYYAFWKQIVDNFQTIYRTNYNGSNRDFQMAQNVLFYQQKNNSKLILWAATYHIANDLTSIKYYNNPKINEKVMGTYLKKAFGKQYYAIAFLPFQGKAGVDGALGLMKRKITTKKNSIEKYIAGTTDKEYAFVPLRKEEVQKLIEEKGLTQVNMFGASTRKMKIPEVVDGLFYLKNERLIHYH</sequence>
<reference evidence="1" key="1">
    <citation type="submission" date="2022-10" db="EMBL/GenBank/DDBJ databases">
        <authorList>
            <person name="Yu W.X."/>
        </authorList>
    </citation>
    <scope>NUCLEOTIDE SEQUENCE</scope>
    <source>
        <strain evidence="1">AAT</strain>
    </source>
</reference>
<dbReference type="Gene3D" id="3.40.1660.10">
    <property type="entry name" value="EreA-like (biosynthetic domain)"/>
    <property type="match status" value="1"/>
</dbReference>
<dbReference type="GO" id="GO:0046677">
    <property type="term" value="P:response to antibiotic"/>
    <property type="evidence" value="ECO:0007669"/>
    <property type="project" value="InterPro"/>
</dbReference>
<keyword evidence="2" id="KW-1185">Reference proteome</keyword>
<dbReference type="Pfam" id="PF05139">
    <property type="entry name" value="Erythro_esteras"/>
    <property type="match status" value="1"/>
</dbReference>
<dbReference type="EMBL" id="JAPDPJ010000125">
    <property type="protein sequence ID" value="MCW3789556.1"/>
    <property type="molecule type" value="Genomic_DNA"/>
</dbReference>
<dbReference type="Gene3D" id="3.30.1870.10">
    <property type="entry name" value="EreA-like, domain 2"/>
    <property type="match status" value="1"/>
</dbReference>
<accession>A0AAE3SHL3</accession>
<gene>
    <name evidence="1" type="ORF">OM075_24060</name>
</gene>
<dbReference type="Proteomes" id="UP001209229">
    <property type="component" value="Unassembled WGS sequence"/>
</dbReference>
<name>A0AAE3SHL3_9BACT</name>
<dbReference type="RefSeq" id="WP_301193104.1">
    <property type="nucleotide sequence ID" value="NZ_JAPDPJ010000125.1"/>
</dbReference>
<comment type="caution">
    <text evidence="1">The sequence shown here is derived from an EMBL/GenBank/DDBJ whole genome shotgun (WGS) entry which is preliminary data.</text>
</comment>
<dbReference type="SUPFAM" id="SSF159501">
    <property type="entry name" value="EreA/ChaN-like"/>
    <property type="match status" value="1"/>
</dbReference>
<dbReference type="PANTHER" id="PTHR31299">
    <property type="entry name" value="ESTERASE, PUTATIVE (AFU_ORTHOLOGUE AFUA_1G05850)-RELATED"/>
    <property type="match status" value="1"/>
</dbReference>
<dbReference type="InterPro" id="IPR007815">
    <property type="entry name" value="Emycin_Estase"/>
</dbReference>
<dbReference type="PANTHER" id="PTHR31299:SF0">
    <property type="entry name" value="ESTERASE, PUTATIVE (AFU_ORTHOLOGUE AFUA_1G05850)-RELATED"/>
    <property type="match status" value="1"/>
</dbReference>